<sequence>MREFVFARCRPTDALRAQWKAALIRIRLAVPLKRAEKRKNLWMCSAGKAKKPPLKALFRKNGRGKGRQKRKRGAGAERAPAF</sequence>
<dbReference type="EMBL" id="DXBV01000118">
    <property type="protein sequence ID" value="HIZ31903.1"/>
    <property type="molecule type" value="Genomic_DNA"/>
</dbReference>
<protein>
    <submittedName>
        <fullName evidence="2">Uncharacterized protein</fullName>
    </submittedName>
</protein>
<comment type="caution">
    <text evidence="2">The sequence shown here is derived from an EMBL/GenBank/DDBJ whole genome shotgun (WGS) entry which is preliminary data.</text>
</comment>
<gene>
    <name evidence="2" type="ORF">H9813_11825</name>
</gene>
<reference evidence="2" key="1">
    <citation type="journal article" date="2021" name="PeerJ">
        <title>Extensive microbial diversity within the chicken gut microbiome revealed by metagenomics and culture.</title>
        <authorList>
            <person name="Gilroy R."/>
            <person name="Ravi A."/>
            <person name="Getino M."/>
            <person name="Pursley I."/>
            <person name="Horton D.L."/>
            <person name="Alikhan N.F."/>
            <person name="Baker D."/>
            <person name="Gharbi K."/>
            <person name="Hall N."/>
            <person name="Watson M."/>
            <person name="Adriaenssens E.M."/>
            <person name="Foster-Nyarko E."/>
            <person name="Jarju S."/>
            <person name="Secka A."/>
            <person name="Antonio M."/>
            <person name="Oren A."/>
            <person name="Chaudhuri R.R."/>
            <person name="La Ragione R."/>
            <person name="Hildebrand F."/>
            <person name="Pallen M.J."/>
        </authorList>
    </citation>
    <scope>NUCLEOTIDE SEQUENCE</scope>
    <source>
        <strain evidence="2">ChiGjej4B4-18154</strain>
    </source>
</reference>
<evidence type="ECO:0000313" key="2">
    <source>
        <dbReference type="EMBL" id="HIZ31903.1"/>
    </source>
</evidence>
<name>A0A9D2E647_9FIRM</name>
<dbReference type="Proteomes" id="UP000824035">
    <property type="component" value="Unassembled WGS sequence"/>
</dbReference>
<accession>A0A9D2E647</accession>
<organism evidence="2 3">
    <name type="scientific">Candidatus Allofournierella merdipullorum</name>
    <dbReference type="NCBI Taxonomy" id="2838595"/>
    <lineage>
        <taxon>Bacteria</taxon>
        <taxon>Bacillati</taxon>
        <taxon>Bacillota</taxon>
        <taxon>Clostridia</taxon>
        <taxon>Eubacteriales</taxon>
        <taxon>Oscillospiraceae</taxon>
        <taxon>Allofournierella</taxon>
    </lineage>
</organism>
<reference evidence="2" key="2">
    <citation type="submission" date="2021-04" db="EMBL/GenBank/DDBJ databases">
        <authorList>
            <person name="Gilroy R."/>
        </authorList>
    </citation>
    <scope>NUCLEOTIDE SEQUENCE</scope>
    <source>
        <strain evidence="2">ChiGjej4B4-18154</strain>
    </source>
</reference>
<evidence type="ECO:0000313" key="3">
    <source>
        <dbReference type="Proteomes" id="UP000824035"/>
    </source>
</evidence>
<evidence type="ECO:0000256" key="1">
    <source>
        <dbReference type="SAM" id="MobiDB-lite"/>
    </source>
</evidence>
<dbReference type="AlphaFoldDB" id="A0A9D2E647"/>
<feature type="compositionally biased region" description="Basic residues" evidence="1">
    <location>
        <begin position="53"/>
        <end position="73"/>
    </location>
</feature>
<proteinExistence type="predicted"/>
<feature type="region of interest" description="Disordered" evidence="1">
    <location>
        <begin position="53"/>
        <end position="82"/>
    </location>
</feature>